<reference evidence="3 4" key="1">
    <citation type="submission" date="2020-08" db="EMBL/GenBank/DDBJ databases">
        <title>Genomic Encyclopedia of Type Strains, Phase III (KMG-III): the genomes of soil and plant-associated and newly described type strains.</title>
        <authorList>
            <person name="Whitman W."/>
        </authorList>
    </citation>
    <scope>NUCLEOTIDE SEQUENCE [LARGE SCALE GENOMIC DNA]</scope>
    <source>
        <strain evidence="3 4">CECT 8577</strain>
    </source>
</reference>
<evidence type="ECO:0008006" key="5">
    <source>
        <dbReference type="Google" id="ProtNLM"/>
    </source>
</evidence>
<proteinExistence type="predicted"/>
<keyword evidence="2" id="KW-0812">Transmembrane</keyword>
<feature type="compositionally biased region" description="Basic and acidic residues" evidence="1">
    <location>
        <begin position="21"/>
        <end position="31"/>
    </location>
</feature>
<feature type="compositionally biased region" description="Gly residues" evidence="1">
    <location>
        <begin position="39"/>
        <end position="55"/>
    </location>
</feature>
<name>A0A839RWQ0_9PSEU</name>
<dbReference type="Proteomes" id="UP000550714">
    <property type="component" value="Unassembled WGS sequence"/>
</dbReference>
<comment type="caution">
    <text evidence="3">The sequence shown here is derived from an EMBL/GenBank/DDBJ whole genome shotgun (WGS) entry which is preliminary data.</text>
</comment>
<evidence type="ECO:0000313" key="4">
    <source>
        <dbReference type="Proteomes" id="UP000550714"/>
    </source>
</evidence>
<dbReference type="AlphaFoldDB" id="A0A839RWQ0"/>
<keyword evidence="2" id="KW-0472">Membrane</keyword>
<protein>
    <recommendedName>
        <fullName evidence="5">Flagellar basal body-associated protein FliL</fullName>
    </recommendedName>
</protein>
<evidence type="ECO:0000313" key="3">
    <source>
        <dbReference type="EMBL" id="MBB3049552.1"/>
    </source>
</evidence>
<organism evidence="3 4">
    <name type="scientific">Prauserella isguenensis</name>
    <dbReference type="NCBI Taxonomy" id="1470180"/>
    <lineage>
        <taxon>Bacteria</taxon>
        <taxon>Bacillati</taxon>
        <taxon>Actinomycetota</taxon>
        <taxon>Actinomycetes</taxon>
        <taxon>Pseudonocardiales</taxon>
        <taxon>Pseudonocardiaceae</taxon>
        <taxon>Prauserella</taxon>
    </lineage>
</organism>
<evidence type="ECO:0000256" key="1">
    <source>
        <dbReference type="SAM" id="MobiDB-lite"/>
    </source>
</evidence>
<feature type="compositionally biased region" description="Acidic residues" evidence="1">
    <location>
        <begin position="233"/>
        <end position="242"/>
    </location>
</feature>
<keyword evidence="2" id="KW-1133">Transmembrane helix</keyword>
<feature type="compositionally biased region" description="Low complexity" evidence="1">
    <location>
        <begin position="91"/>
        <end position="105"/>
    </location>
</feature>
<keyword evidence="4" id="KW-1185">Reference proteome</keyword>
<feature type="transmembrane region" description="Helical" evidence="2">
    <location>
        <begin position="194"/>
        <end position="215"/>
    </location>
</feature>
<feature type="region of interest" description="Disordered" evidence="1">
    <location>
        <begin position="16"/>
        <end position="186"/>
    </location>
</feature>
<sequence>MSWQEELRRLDAQLTAGALTEAEHRRKRDEILAEASSDGDGGGNGGGHGDGGGTSNTGDGDPSPQQGATGRSTTAPAAGSGEQTSDGPTWAAANPAAAAQLSASRDSSDVRPDANRPSSSQNRSSLNPSSQPPSTARRAPAPLFVPHTPANGSTRPAEQGQFGAGLPPVDIDETSQASDYPDFSAPAKKRRGTWIVVPLVILLVLGGVIGGAWWLGTSGDGATSSAPASDTLADPDGDDEGGGEGSGDEASLSDRLPELPGEPSPDNSTMSVDRALDLGFITDVDAESMRKFGVADLVYRASAEGRQGYSLLVARSPSEQKAVGLQRAMNTTLVKEGFSNGRLHDDPRFISFTGEQADGRVSIVWYASGNKAVGIGVSQPTGGDERKLIGRLEETLTSLQDALPASS</sequence>
<gene>
    <name evidence="3" type="ORF">FHS23_000547</name>
</gene>
<feature type="region of interest" description="Disordered" evidence="1">
    <location>
        <begin position="220"/>
        <end position="271"/>
    </location>
</feature>
<dbReference type="EMBL" id="JACHWU010000001">
    <property type="protein sequence ID" value="MBB3049552.1"/>
    <property type="molecule type" value="Genomic_DNA"/>
</dbReference>
<feature type="compositionally biased region" description="Low complexity" evidence="1">
    <location>
        <begin position="115"/>
        <end position="134"/>
    </location>
</feature>
<accession>A0A839RWQ0</accession>
<dbReference type="RefSeq" id="WP_183647213.1">
    <property type="nucleotide sequence ID" value="NZ_JACHWU010000001.1"/>
</dbReference>
<evidence type="ECO:0000256" key="2">
    <source>
        <dbReference type="SAM" id="Phobius"/>
    </source>
</evidence>
<feature type="compositionally biased region" description="Polar residues" evidence="1">
    <location>
        <begin position="63"/>
        <end position="87"/>
    </location>
</feature>